<comment type="catalytic activity">
    <reaction evidence="24">
        <text>NADPH + O2 + H(+) = H2O2 + NADP(+)</text>
        <dbReference type="Rhea" id="RHEA:11260"/>
        <dbReference type="ChEBI" id="CHEBI:15378"/>
        <dbReference type="ChEBI" id="CHEBI:15379"/>
        <dbReference type="ChEBI" id="CHEBI:16240"/>
        <dbReference type="ChEBI" id="CHEBI:57783"/>
        <dbReference type="ChEBI" id="CHEBI:58349"/>
        <dbReference type="EC" id="1.6.3.1"/>
    </reaction>
    <physiologicalReaction direction="left-to-right" evidence="24">
        <dbReference type="Rhea" id="RHEA:11261"/>
    </physiologicalReaction>
</comment>
<comment type="similarity">
    <text evidence="4 33">Belongs to the FMO family.</text>
</comment>
<comment type="function">
    <text evidence="18">Acts as a Baeyer-Villiger monooxygenase on a broad range of substrates. Catalyzes the insertion of an oxygen atom into a carbon-carbon bond adjacent to a carbonyl, which converts ketones to esters. Active on diverse carbonyl compounds, whereas soft nucleophiles are mostly non- or poorly reactive. In contrast with other forms of FMO it is non- or poorly active on 'classical' substrates such as drugs, pesticides, and dietary components containing soft nucleophilic heteroatoms. Able to oxidize drug molecules bearing a carbonyl group on an aliphatic chain, such as nabumetone and pentoxifylline. Also, in the absence of substrates, shows slow but yet significant NADPH oxidase activity. Acts as a positive modulator of cholesterol biosynthesis as well as glucose homeostasis, promoting metabolic aging via pleiotropic effects.</text>
</comment>
<keyword evidence="15 33" id="KW-0503">Monooxygenase</keyword>
<dbReference type="PRINTS" id="PR01125">
    <property type="entry name" value="FMOXYGENASE5"/>
</dbReference>
<dbReference type="GO" id="GO:0005789">
    <property type="term" value="C:endoplasmic reticulum membrane"/>
    <property type="evidence" value="ECO:0007669"/>
    <property type="project" value="UniProtKB-SubCell"/>
</dbReference>
<keyword evidence="6" id="KW-0597">Phosphoprotein</keyword>
<evidence type="ECO:0000256" key="29">
    <source>
        <dbReference type="ARBA" id="ARBA00048989"/>
    </source>
</evidence>
<comment type="catalytic activity">
    <reaction evidence="30">
        <text>heptan-4-one + NADPH + O2 + H(+) = propyl butanoate + NADP(+) + H2O</text>
        <dbReference type="Rhea" id="RHEA:54852"/>
        <dbReference type="ChEBI" id="CHEBI:15377"/>
        <dbReference type="ChEBI" id="CHEBI:15378"/>
        <dbReference type="ChEBI" id="CHEBI:15379"/>
        <dbReference type="ChEBI" id="CHEBI:57783"/>
        <dbReference type="ChEBI" id="CHEBI:58349"/>
        <dbReference type="ChEBI" id="CHEBI:89484"/>
        <dbReference type="ChEBI" id="CHEBI:89719"/>
    </reaction>
    <physiologicalReaction direction="left-to-right" evidence="30">
        <dbReference type="Rhea" id="RHEA:54853"/>
    </physiologicalReaction>
</comment>
<dbReference type="WBParaSite" id="ACRNAN_scaffold1571.g8134.t1">
    <property type="protein sequence ID" value="ACRNAN_scaffold1571.g8134.t1"/>
    <property type="gene ID" value="ACRNAN_scaffold1571.g8134"/>
</dbReference>
<keyword evidence="9" id="KW-0256">Endoplasmic reticulum</keyword>
<evidence type="ECO:0000256" key="14">
    <source>
        <dbReference type="ARBA" id="ARBA00023002"/>
    </source>
</evidence>
<protein>
    <recommendedName>
        <fullName evidence="33">Flavin-containing monooxygenase</fullName>
        <ecNumber evidence="33">1.-.-.-</ecNumber>
    </recommendedName>
</protein>
<keyword evidence="34" id="KW-1185">Reference proteome</keyword>
<dbReference type="GO" id="GO:0050661">
    <property type="term" value="F:NADP binding"/>
    <property type="evidence" value="ECO:0007669"/>
    <property type="project" value="InterPro"/>
</dbReference>
<comment type="catalytic activity">
    <reaction evidence="22">
        <text>heptan-2-one + NADPH + O2 + H(+) = pentyl acetate + NADP(+) + H2O</text>
        <dbReference type="Rhea" id="RHEA:54836"/>
        <dbReference type="ChEBI" id="CHEBI:5672"/>
        <dbReference type="ChEBI" id="CHEBI:15377"/>
        <dbReference type="ChEBI" id="CHEBI:15378"/>
        <dbReference type="ChEBI" id="CHEBI:15379"/>
        <dbReference type="ChEBI" id="CHEBI:57783"/>
        <dbReference type="ChEBI" id="CHEBI:58349"/>
        <dbReference type="ChEBI" id="CHEBI:87362"/>
    </reaction>
    <physiologicalReaction direction="left-to-right" evidence="22">
        <dbReference type="Rhea" id="RHEA:54837"/>
    </physiologicalReaction>
</comment>
<dbReference type="GO" id="GO:0034899">
    <property type="term" value="F:trimethylamine monooxygenase activity"/>
    <property type="evidence" value="ECO:0007669"/>
    <property type="project" value="UniProtKB-EC"/>
</dbReference>
<comment type="subcellular location">
    <subcellularLocation>
        <location evidence="2">Endoplasmic reticulum membrane</location>
        <topology evidence="2">Single-pass membrane protein</topology>
    </subcellularLocation>
    <subcellularLocation>
        <location evidence="3">Microsome membrane</location>
    </subcellularLocation>
</comment>
<comment type="catalytic activity">
    <reaction evidence="21">
        <text>hexan-3-one + NADPH + O2 + H(+) = propyl propanoate + NADP(+) + H2O</text>
        <dbReference type="Rhea" id="RHEA:54848"/>
        <dbReference type="ChEBI" id="CHEBI:15377"/>
        <dbReference type="ChEBI" id="CHEBI:15378"/>
        <dbReference type="ChEBI" id="CHEBI:15379"/>
        <dbReference type="ChEBI" id="CHEBI:57783"/>
        <dbReference type="ChEBI" id="CHEBI:58349"/>
        <dbReference type="ChEBI" id="CHEBI:89828"/>
        <dbReference type="ChEBI" id="CHEBI:89891"/>
    </reaction>
    <physiologicalReaction direction="left-to-right" evidence="21">
        <dbReference type="Rhea" id="RHEA:54849"/>
    </physiologicalReaction>
</comment>
<comment type="catalytic activity">
    <reaction evidence="28">
        <text>octan-3-one + NADPH + O2 + H(+) = ethyl hexanoate + NADP(+) + H2O</text>
        <dbReference type="Rhea" id="RHEA:54856"/>
        <dbReference type="ChEBI" id="CHEBI:15377"/>
        <dbReference type="ChEBI" id="CHEBI:15378"/>
        <dbReference type="ChEBI" id="CHEBI:15379"/>
        <dbReference type="ChEBI" id="CHEBI:57783"/>
        <dbReference type="ChEBI" id="CHEBI:58349"/>
        <dbReference type="ChEBI" id="CHEBI:80946"/>
        <dbReference type="ChEBI" id="CHEBI:86055"/>
    </reaction>
    <physiologicalReaction direction="left-to-right" evidence="28">
        <dbReference type="Rhea" id="RHEA:54857"/>
    </physiologicalReaction>
</comment>
<evidence type="ECO:0000256" key="6">
    <source>
        <dbReference type="ARBA" id="ARBA00022553"/>
    </source>
</evidence>
<name>A0A914CYJ3_9BILA</name>
<dbReference type="InterPro" id="IPR036188">
    <property type="entry name" value="FAD/NAD-bd_sf"/>
</dbReference>
<proteinExistence type="inferred from homology"/>
<comment type="catalytic activity">
    <reaction evidence="31">
        <text>N,N-dimethylaniline + NADPH + O2 + H(+) = N,N-dimethylaniline N-oxide + NADP(+) + H2O</text>
        <dbReference type="Rhea" id="RHEA:24468"/>
        <dbReference type="ChEBI" id="CHEBI:15377"/>
        <dbReference type="ChEBI" id="CHEBI:15378"/>
        <dbReference type="ChEBI" id="CHEBI:15379"/>
        <dbReference type="ChEBI" id="CHEBI:16269"/>
        <dbReference type="ChEBI" id="CHEBI:17735"/>
        <dbReference type="ChEBI" id="CHEBI:57783"/>
        <dbReference type="ChEBI" id="CHEBI:58349"/>
        <dbReference type="EC" id="1.14.13.8"/>
    </reaction>
    <physiologicalReaction direction="left-to-right" evidence="31">
        <dbReference type="Rhea" id="RHEA:24469"/>
    </physiologicalReaction>
</comment>
<comment type="catalytic activity">
    <reaction evidence="29">
        <text>(2E)-geranial + NADPH + O2 + H(+) = (1E)-2,6-dimethylhepta-1,5-dien-1-yl formate + NADP(+) + H2O</text>
        <dbReference type="Rhea" id="RHEA:54860"/>
        <dbReference type="ChEBI" id="CHEBI:15377"/>
        <dbReference type="ChEBI" id="CHEBI:15378"/>
        <dbReference type="ChEBI" id="CHEBI:15379"/>
        <dbReference type="ChEBI" id="CHEBI:16980"/>
        <dbReference type="ChEBI" id="CHEBI:57783"/>
        <dbReference type="ChEBI" id="CHEBI:58349"/>
        <dbReference type="ChEBI" id="CHEBI:138375"/>
    </reaction>
    <physiologicalReaction direction="left-to-right" evidence="29">
        <dbReference type="Rhea" id="RHEA:54861"/>
    </physiologicalReaction>
</comment>
<dbReference type="Pfam" id="PF00743">
    <property type="entry name" value="FMO-like"/>
    <property type="match status" value="1"/>
</dbReference>
<dbReference type="GO" id="GO:0004499">
    <property type="term" value="F:N,N-dimethylaniline monooxygenase activity"/>
    <property type="evidence" value="ECO:0007669"/>
    <property type="project" value="InterPro"/>
</dbReference>
<evidence type="ECO:0000256" key="26">
    <source>
        <dbReference type="ARBA" id="ARBA00048041"/>
    </source>
</evidence>
<reference evidence="35" key="1">
    <citation type="submission" date="2022-11" db="UniProtKB">
        <authorList>
            <consortium name="WormBaseParasite"/>
        </authorList>
    </citation>
    <scope>IDENTIFICATION</scope>
</reference>
<comment type="catalytic activity">
    <reaction evidence="26">
        <text>hypotaurine + NADPH + O2 + H(+) = taurine + NADP(+) + H2O</text>
        <dbReference type="Rhea" id="RHEA:69819"/>
        <dbReference type="ChEBI" id="CHEBI:15377"/>
        <dbReference type="ChEBI" id="CHEBI:15378"/>
        <dbReference type="ChEBI" id="CHEBI:15379"/>
        <dbReference type="ChEBI" id="CHEBI:57783"/>
        <dbReference type="ChEBI" id="CHEBI:57853"/>
        <dbReference type="ChEBI" id="CHEBI:58349"/>
        <dbReference type="ChEBI" id="CHEBI:507393"/>
        <dbReference type="EC" id="1.14.13.8"/>
    </reaction>
    <physiologicalReaction direction="left-to-right" evidence="26">
        <dbReference type="Rhea" id="RHEA:69820"/>
    </physiologicalReaction>
</comment>
<comment type="catalytic activity">
    <reaction evidence="27">
        <text>trimethylamine + NADPH + O2 = trimethylamine N-oxide + NADP(+) + H2O</text>
        <dbReference type="Rhea" id="RHEA:31979"/>
        <dbReference type="ChEBI" id="CHEBI:15377"/>
        <dbReference type="ChEBI" id="CHEBI:15379"/>
        <dbReference type="ChEBI" id="CHEBI:15724"/>
        <dbReference type="ChEBI" id="CHEBI:57783"/>
        <dbReference type="ChEBI" id="CHEBI:58349"/>
        <dbReference type="ChEBI" id="CHEBI:58389"/>
        <dbReference type="EC" id="1.14.13.148"/>
    </reaction>
    <physiologicalReaction direction="left-to-right" evidence="27">
        <dbReference type="Rhea" id="RHEA:31980"/>
    </physiologicalReaction>
</comment>
<evidence type="ECO:0000256" key="8">
    <source>
        <dbReference type="ARBA" id="ARBA00022692"/>
    </source>
</evidence>
<accession>A0A914CYJ3</accession>
<keyword evidence="16" id="KW-0443">Lipid metabolism</keyword>
<evidence type="ECO:0000256" key="12">
    <source>
        <dbReference type="ARBA" id="ARBA00022857"/>
    </source>
</evidence>
<comment type="cofactor">
    <cofactor evidence="1 33">
        <name>FAD</name>
        <dbReference type="ChEBI" id="CHEBI:57692"/>
    </cofactor>
</comment>
<evidence type="ECO:0000313" key="34">
    <source>
        <dbReference type="Proteomes" id="UP000887540"/>
    </source>
</evidence>
<comment type="function">
    <text evidence="19">Broad spectrum monooxygenase that catalyzes the oxygenation of a wide variety of nitrogen- and sulfur-containing compounds including xenobiotics. Catalyzes the S-oxygenation of hypotaurine to produce taurine, an organic osmolyte involved in cell volume regulation as well as a variety of cytoprotective and developmental processes. In vitro, catalyzes the N-oxygenation of trimethylamine (TMA) to produce trimethylamine N-oxide (TMAO) and could therefore participate to the detoxification of this compound that is generated by the action of gut microbiota from dietary precursors such as choline, choline containing compounds, betaine or L-carnitine.</text>
</comment>
<dbReference type="PRINTS" id="PR00370">
    <property type="entry name" value="FMOXYGENASE"/>
</dbReference>
<evidence type="ECO:0000256" key="32">
    <source>
        <dbReference type="ARBA" id="ARBA00049475"/>
    </source>
</evidence>
<dbReference type="AlphaFoldDB" id="A0A914CYJ3"/>
<comment type="catalytic activity">
    <reaction evidence="23">
        <text>sulcatone + NADPH + O2 + H(+) = 4-methylpent-3-en-1-yl acetate + NADP(+) + H2O</text>
        <dbReference type="Rhea" id="RHEA:54864"/>
        <dbReference type="ChEBI" id="CHEBI:15377"/>
        <dbReference type="ChEBI" id="CHEBI:15378"/>
        <dbReference type="ChEBI" id="CHEBI:15379"/>
        <dbReference type="ChEBI" id="CHEBI:16310"/>
        <dbReference type="ChEBI" id="CHEBI:57783"/>
        <dbReference type="ChEBI" id="CHEBI:58349"/>
        <dbReference type="ChEBI" id="CHEBI:138373"/>
    </reaction>
    <physiologicalReaction direction="left-to-right" evidence="23">
        <dbReference type="Rhea" id="RHEA:54865"/>
    </physiologicalReaction>
</comment>
<comment type="catalytic activity">
    <reaction evidence="25">
        <text>hexan-3-one + NADPH + O2 + H(+) = ethyl butanoate + NADP(+) + H2O</text>
        <dbReference type="Rhea" id="RHEA:54844"/>
        <dbReference type="ChEBI" id="CHEBI:15377"/>
        <dbReference type="ChEBI" id="CHEBI:15378"/>
        <dbReference type="ChEBI" id="CHEBI:15379"/>
        <dbReference type="ChEBI" id="CHEBI:57783"/>
        <dbReference type="ChEBI" id="CHEBI:58349"/>
        <dbReference type="ChEBI" id="CHEBI:88764"/>
        <dbReference type="ChEBI" id="CHEBI:89891"/>
    </reaction>
    <physiologicalReaction direction="left-to-right" evidence="25">
        <dbReference type="Rhea" id="RHEA:54845"/>
    </physiologicalReaction>
</comment>
<sequence>MKTTVINTSKEMTAYSDFPPPPEFTNFMHNRKMLEYFELYTKHFKLDDYIRFNHRVENVERAPSYKQDGKWLVTYTDENGNCLQEEFDGVLLASGHHTFPYLPEKWTGQDSFKGKVTHAHSYKDHRGYEDKVVAVVGVGNSGGDIAVDLSRIAKQVYLVTRRGTWVFNRVVEYGEPYDIVLVTRFYDFLRSVSPLPLTSWFVHQRLQRRFDHEKYGLKPAHGMFSAHPTVNDELPNRLACGTVIVKPNIKEFTETGLIFEDDSRVDNVDEVILSTGYSFGFPMAEHGKLIPVKENEVTLYEYMYPPELSDHNSLAVLGLIQPLGSIMPISEMQARVFYDVLTGHSKLPTGEEMLADINGKKEEMAKRYVKSRRHTIQVDYGSYMDRLGK</sequence>
<evidence type="ECO:0000256" key="25">
    <source>
        <dbReference type="ARBA" id="ARBA00047977"/>
    </source>
</evidence>
<evidence type="ECO:0000256" key="24">
    <source>
        <dbReference type="ARBA" id="ARBA00047864"/>
    </source>
</evidence>
<dbReference type="Gene3D" id="3.50.50.60">
    <property type="entry name" value="FAD/NAD(P)-binding domain"/>
    <property type="match status" value="1"/>
</dbReference>
<dbReference type="InterPro" id="IPR002257">
    <property type="entry name" value="Flavin_mOase_5"/>
</dbReference>
<dbReference type="InterPro" id="IPR020946">
    <property type="entry name" value="Flavin_mOase-like"/>
</dbReference>
<comment type="catalytic activity">
    <reaction evidence="32">
        <text>octan-3-one + NADPH + O2 + H(+) = pentyl propanoate + NADP(+) + H2O</text>
        <dbReference type="Rhea" id="RHEA:54840"/>
        <dbReference type="ChEBI" id="CHEBI:15377"/>
        <dbReference type="ChEBI" id="CHEBI:15378"/>
        <dbReference type="ChEBI" id="CHEBI:15379"/>
        <dbReference type="ChEBI" id="CHEBI:57783"/>
        <dbReference type="ChEBI" id="CHEBI:58349"/>
        <dbReference type="ChEBI" id="CHEBI:80946"/>
        <dbReference type="ChEBI" id="CHEBI:87373"/>
    </reaction>
    <physiologicalReaction direction="left-to-right" evidence="32">
        <dbReference type="Rhea" id="RHEA:54841"/>
    </physiologicalReaction>
</comment>
<evidence type="ECO:0000313" key="35">
    <source>
        <dbReference type="WBParaSite" id="ACRNAN_scaffold1571.g8134.t1"/>
    </source>
</evidence>
<dbReference type="GO" id="GO:0050660">
    <property type="term" value="F:flavin adenine dinucleotide binding"/>
    <property type="evidence" value="ECO:0007669"/>
    <property type="project" value="InterPro"/>
</dbReference>
<evidence type="ECO:0000256" key="22">
    <source>
        <dbReference type="ARBA" id="ARBA00047574"/>
    </source>
</evidence>
<evidence type="ECO:0000256" key="31">
    <source>
        <dbReference type="ARBA" id="ARBA00049443"/>
    </source>
</evidence>
<evidence type="ECO:0000256" key="10">
    <source>
        <dbReference type="ARBA" id="ARBA00022827"/>
    </source>
</evidence>
<dbReference type="InterPro" id="IPR000960">
    <property type="entry name" value="Flavin_mOase"/>
</dbReference>
<dbReference type="GO" id="GO:0006629">
    <property type="term" value="P:lipid metabolic process"/>
    <property type="evidence" value="ECO:0007669"/>
    <property type="project" value="UniProtKB-KW"/>
</dbReference>
<dbReference type="PANTHER" id="PTHR23023">
    <property type="entry name" value="DIMETHYLANILINE MONOOXYGENASE"/>
    <property type="match status" value="1"/>
</dbReference>
<evidence type="ECO:0000256" key="30">
    <source>
        <dbReference type="ARBA" id="ARBA00048990"/>
    </source>
</evidence>
<dbReference type="InterPro" id="IPR050346">
    <property type="entry name" value="FMO-like"/>
</dbReference>
<evidence type="ECO:0000256" key="15">
    <source>
        <dbReference type="ARBA" id="ARBA00023033"/>
    </source>
</evidence>
<evidence type="ECO:0000256" key="19">
    <source>
        <dbReference type="ARBA" id="ARBA00045957"/>
    </source>
</evidence>
<evidence type="ECO:0000256" key="16">
    <source>
        <dbReference type="ARBA" id="ARBA00023098"/>
    </source>
</evidence>
<evidence type="ECO:0000256" key="33">
    <source>
        <dbReference type="RuleBase" id="RU361177"/>
    </source>
</evidence>
<evidence type="ECO:0000256" key="2">
    <source>
        <dbReference type="ARBA" id="ARBA00004389"/>
    </source>
</evidence>
<evidence type="ECO:0000256" key="27">
    <source>
        <dbReference type="ARBA" id="ARBA00048088"/>
    </source>
</evidence>
<evidence type="ECO:0000256" key="4">
    <source>
        <dbReference type="ARBA" id="ARBA00009183"/>
    </source>
</evidence>
<evidence type="ECO:0000256" key="17">
    <source>
        <dbReference type="ARBA" id="ARBA00023136"/>
    </source>
</evidence>
<dbReference type="EC" id="1.-.-.-" evidence="33"/>
<evidence type="ECO:0000256" key="13">
    <source>
        <dbReference type="ARBA" id="ARBA00022989"/>
    </source>
</evidence>
<evidence type="ECO:0000256" key="23">
    <source>
        <dbReference type="ARBA" id="ARBA00047855"/>
    </source>
</evidence>
<evidence type="ECO:0000256" key="9">
    <source>
        <dbReference type="ARBA" id="ARBA00022824"/>
    </source>
</evidence>
<evidence type="ECO:0000256" key="1">
    <source>
        <dbReference type="ARBA" id="ARBA00001974"/>
    </source>
</evidence>
<dbReference type="PIRSF" id="PIRSF000332">
    <property type="entry name" value="FMO"/>
    <property type="match status" value="1"/>
</dbReference>
<evidence type="ECO:0000256" key="3">
    <source>
        <dbReference type="ARBA" id="ARBA00004524"/>
    </source>
</evidence>
<dbReference type="GO" id="GO:0016174">
    <property type="term" value="F:NAD(P)H oxidase H2O2-forming activity"/>
    <property type="evidence" value="ECO:0007669"/>
    <property type="project" value="UniProtKB-EC"/>
</dbReference>
<dbReference type="SUPFAM" id="SSF51905">
    <property type="entry name" value="FAD/NAD(P)-binding domain"/>
    <property type="match status" value="3"/>
</dbReference>
<comment type="catalytic activity">
    <reaction evidence="20">
        <text>hypotaurine + NADH + O2 + H(+) = taurine + NAD(+) + H2O</text>
        <dbReference type="Rhea" id="RHEA:74111"/>
        <dbReference type="ChEBI" id="CHEBI:15377"/>
        <dbReference type="ChEBI" id="CHEBI:15378"/>
        <dbReference type="ChEBI" id="CHEBI:15379"/>
        <dbReference type="ChEBI" id="CHEBI:57540"/>
        <dbReference type="ChEBI" id="CHEBI:57853"/>
        <dbReference type="ChEBI" id="CHEBI:57945"/>
        <dbReference type="ChEBI" id="CHEBI:507393"/>
        <dbReference type="EC" id="1.14.13.8"/>
    </reaction>
    <physiologicalReaction direction="left-to-right" evidence="20">
        <dbReference type="Rhea" id="RHEA:74112"/>
    </physiologicalReaction>
</comment>
<evidence type="ECO:0000256" key="21">
    <source>
        <dbReference type="ARBA" id="ARBA00047426"/>
    </source>
</evidence>
<keyword evidence="12" id="KW-0521">NADP</keyword>
<evidence type="ECO:0000256" key="7">
    <source>
        <dbReference type="ARBA" id="ARBA00022630"/>
    </source>
</evidence>
<keyword evidence="8" id="KW-0812">Transmembrane</keyword>
<evidence type="ECO:0000256" key="18">
    <source>
        <dbReference type="ARBA" id="ARBA00045722"/>
    </source>
</evidence>
<keyword evidence="14 33" id="KW-0560">Oxidoreductase</keyword>
<evidence type="ECO:0000256" key="5">
    <source>
        <dbReference type="ARBA" id="ARBA00022481"/>
    </source>
</evidence>
<evidence type="ECO:0000256" key="28">
    <source>
        <dbReference type="ARBA" id="ARBA00048459"/>
    </source>
</evidence>
<keyword evidence="13" id="KW-1133">Transmembrane helix</keyword>
<dbReference type="Proteomes" id="UP000887540">
    <property type="component" value="Unplaced"/>
</dbReference>
<keyword evidence="7 33" id="KW-0285">Flavoprotein</keyword>
<organism evidence="34 35">
    <name type="scientific">Acrobeloides nanus</name>
    <dbReference type="NCBI Taxonomy" id="290746"/>
    <lineage>
        <taxon>Eukaryota</taxon>
        <taxon>Metazoa</taxon>
        <taxon>Ecdysozoa</taxon>
        <taxon>Nematoda</taxon>
        <taxon>Chromadorea</taxon>
        <taxon>Rhabditida</taxon>
        <taxon>Tylenchina</taxon>
        <taxon>Cephalobomorpha</taxon>
        <taxon>Cephaloboidea</taxon>
        <taxon>Cephalobidae</taxon>
        <taxon>Acrobeloides</taxon>
    </lineage>
</organism>
<evidence type="ECO:0000256" key="20">
    <source>
        <dbReference type="ARBA" id="ARBA00047338"/>
    </source>
</evidence>
<dbReference type="FunFam" id="3.50.50.60:FF:000159">
    <property type="entry name" value="Dimethylaniline monooxygenase [N-oxide-forming]"/>
    <property type="match status" value="1"/>
</dbReference>
<keyword evidence="5" id="KW-0488">Methylation</keyword>
<keyword evidence="11" id="KW-0492">Microsome</keyword>
<evidence type="ECO:0000256" key="11">
    <source>
        <dbReference type="ARBA" id="ARBA00022848"/>
    </source>
</evidence>
<keyword evidence="10 33" id="KW-0274">FAD</keyword>
<keyword evidence="17" id="KW-0472">Membrane</keyword>